<sequence length="468" mass="50908">MNELGKAAAAVLKHVNQDPKIQVGNVVLKFIESVKEYAHRGEDAGKVIGRLLFWKDLYARQWRQGAAQAGPPSSQSAGSSTSGVPHAELLADSEIVVKVRDDVTRNQLRKYKPDEIVREAEKTRIAAARKQVSAALGGAAFIAARQLPSGDIQLRVSSAAQAEVFWRMGDHWARGLRPAAYTMVAEAARLVSTNQYTWAFGHGEARILHLGWLRSTREQSGNKPHERQRFFAGRRGQSYATNAKNRGMSKLSVPTSTNVASVQLHIQPGSHRASSLACKVRKEAAERARQALFVMGPEHRVPPSFPILQEPPAGGPRSGGTAPQTPYPRGQVPPTGPAGPPATLESFLESSAKQKPKRPVGRPRLKTTRSEDTGLPRPVQETRVGSAISISQSVTSQKVTAPNKVRQSRGSQGALTVPLSDPEKVMRKRTKRVGEEEIMDTEVQMAEISLLTKSFACGTSRVKKLSEA</sequence>
<accession>A0AAD4CFB0</accession>
<comment type="caution">
    <text evidence="2">The sequence shown here is derived from an EMBL/GenBank/DDBJ whole genome shotgun (WGS) entry which is preliminary data.</text>
</comment>
<protein>
    <submittedName>
        <fullName evidence="2">Uncharacterized protein</fullName>
    </submittedName>
</protein>
<name>A0AAD4CFB0_ASPNN</name>
<keyword evidence="3" id="KW-1185">Reference proteome</keyword>
<dbReference type="AlphaFoldDB" id="A0AAD4CFB0"/>
<reference evidence="2" key="1">
    <citation type="journal article" date="2019" name="Beilstein J. Org. Chem.">
        <title>Nanangenines: drimane sesquiterpenoids as the dominant metabolite cohort of a novel Australian fungus, Aspergillus nanangensis.</title>
        <authorList>
            <person name="Lacey H.J."/>
            <person name="Gilchrist C.L.M."/>
            <person name="Crombie A."/>
            <person name="Kalaitzis J.A."/>
            <person name="Vuong D."/>
            <person name="Rutledge P.J."/>
            <person name="Turner P."/>
            <person name="Pitt J.I."/>
            <person name="Lacey E."/>
            <person name="Chooi Y.H."/>
            <person name="Piggott A.M."/>
        </authorList>
    </citation>
    <scope>NUCLEOTIDE SEQUENCE</scope>
    <source>
        <strain evidence="2">MST-FP2251</strain>
    </source>
</reference>
<evidence type="ECO:0000256" key="1">
    <source>
        <dbReference type="SAM" id="MobiDB-lite"/>
    </source>
</evidence>
<gene>
    <name evidence="2" type="ORF">FE257_012936</name>
</gene>
<feature type="region of interest" description="Disordered" evidence="1">
    <location>
        <begin position="299"/>
        <end position="417"/>
    </location>
</feature>
<feature type="compositionally biased region" description="Low complexity" evidence="1">
    <location>
        <begin position="65"/>
        <end position="83"/>
    </location>
</feature>
<feature type="region of interest" description="Disordered" evidence="1">
    <location>
        <begin position="65"/>
        <end position="84"/>
    </location>
</feature>
<reference evidence="2" key="2">
    <citation type="submission" date="2020-02" db="EMBL/GenBank/DDBJ databases">
        <authorList>
            <person name="Gilchrist C.L.M."/>
            <person name="Chooi Y.-H."/>
        </authorList>
    </citation>
    <scope>NUCLEOTIDE SEQUENCE</scope>
    <source>
        <strain evidence="2">MST-FP2251</strain>
    </source>
</reference>
<feature type="compositionally biased region" description="Polar residues" evidence="1">
    <location>
        <begin position="388"/>
        <end position="400"/>
    </location>
</feature>
<evidence type="ECO:0000313" key="2">
    <source>
        <dbReference type="EMBL" id="KAF9885414.1"/>
    </source>
</evidence>
<dbReference type="EMBL" id="VCAU01000096">
    <property type="protein sequence ID" value="KAF9885414.1"/>
    <property type="molecule type" value="Genomic_DNA"/>
</dbReference>
<organism evidence="2 3">
    <name type="scientific">Aspergillus nanangensis</name>
    <dbReference type="NCBI Taxonomy" id="2582783"/>
    <lineage>
        <taxon>Eukaryota</taxon>
        <taxon>Fungi</taxon>
        <taxon>Dikarya</taxon>
        <taxon>Ascomycota</taxon>
        <taxon>Pezizomycotina</taxon>
        <taxon>Eurotiomycetes</taxon>
        <taxon>Eurotiomycetidae</taxon>
        <taxon>Eurotiales</taxon>
        <taxon>Aspergillaceae</taxon>
        <taxon>Aspergillus</taxon>
        <taxon>Aspergillus subgen. Circumdati</taxon>
    </lineage>
</organism>
<proteinExistence type="predicted"/>
<dbReference type="Proteomes" id="UP001194746">
    <property type="component" value="Unassembled WGS sequence"/>
</dbReference>
<feature type="compositionally biased region" description="Basic residues" evidence="1">
    <location>
        <begin position="354"/>
        <end position="367"/>
    </location>
</feature>
<evidence type="ECO:0000313" key="3">
    <source>
        <dbReference type="Proteomes" id="UP001194746"/>
    </source>
</evidence>